<dbReference type="PANTHER" id="PTHR13789">
    <property type="entry name" value="MONOOXYGENASE"/>
    <property type="match status" value="1"/>
</dbReference>
<keyword evidence="8" id="KW-1185">Reference proteome</keyword>
<evidence type="ECO:0000256" key="3">
    <source>
        <dbReference type="ARBA" id="ARBA00022827"/>
    </source>
</evidence>
<comment type="similarity">
    <text evidence="1">Belongs to the paxM FAD-dependent monooxygenase family.</text>
</comment>
<dbReference type="STRING" id="1182545.A0A072PK83"/>
<evidence type="ECO:0000256" key="2">
    <source>
        <dbReference type="ARBA" id="ARBA00022630"/>
    </source>
</evidence>
<keyword evidence="5" id="KW-0503">Monooxygenase</keyword>
<dbReference type="VEuPathDB" id="FungiDB:A1O9_07510"/>
<evidence type="ECO:0000313" key="8">
    <source>
        <dbReference type="Proteomes" id="UP000027920"/>
    </source>
</evidence>
<feature type="domain" description="FAD-binding" evidence="6">
    <location>
        <begin position="4"/>
        <end position="330"/>
    </location>
</feature>
<dbReference type="SUPFAM" id="SSF51905">
    <property type="entry name" value="FAD/NAD(P)-binding domain"/>
    <property type="match status" value="1"/>
</dbReference>
<reference evidence="7 8" key="1">
    <citation type="submission" date="2013-03" db="EMBL/GenBank/DDBJ databases">
        <title>The Genome Sequence of Exophiala aquamarina CBS 119918.</title>
        <authorList>
            <consortium name="The Broad Institute Genomics Platform"/>
            <person name="Cuomo C."/>
            <person name="de Hoog S."/>
            <person name="Gorbushina A."/>
            <person name="Walker B."/>
            <person name="Young S.K."/>
            <person name="Zeng Q."/>
            <person name="Gargeya S."/>
            <person name="Fitzgerald M."/>
            <person name="Haas B."/>
            <person name="Abouelleil A."/>
            <person name="Allen A.W."/>
            <person name="Alvarado L."/>
            <person name="Arachchi H.M."/>
            <person name="Berlin A.M."/>
            <person name="Chapman S.B."/>
            <person name="Gainer-Dewar J."/>
            <person name="Goldberg J."/>
            <person name="Griggs A."/>
            <person name="Gujja S."/>
            <person name="Hansen M."/>
            <person name="Howarth C."/>
            <person name="Imamovic A."/>
            <person name="Ireland A."/>
            <person name="Larimer J."/>
            <person name="McCowan C."/>
            <person name="Murphy C."/>
            <person name="Pearson M."/>
            <person name="Poon T.W."/>
            <person name="Priest M."/>
            <person name="Roberts A."/>
            <person name="Saif S."/>
            <person name="Shea T."/>
            <person name="Sisk P."/>
            <person name="Sykes S."/>
            <person name="Wortman J."/>
            <person name="Nusbaum C."/>
            <person name="Birren B."/>
        </authorList>
    </citation>
    <scope>NUCLEOTIDE SEQUENCE [LARGE SCALE GENOMIC DNA]</scope>
    <source>
        <strain evidence="7 8">CBS 119918</strain>
    </source>
</reference>
<organism evidence="7 8">
    <name type="scientific">Exophiala aquamarina CBS 119918</name>
    <dbReference type="NCBI Taxonomy" id="1182545"/>
    <lineage>
        <taxon>Eukaryota</taxon>
        <taxon>Fungi</taxon>
        <taxon>Dikarya</taxon>
        <taxon>Ascomycota</taxon>
        <taxon>Pezizomycotina</taxon>
        <taxon>Eurotiomycetes</taxon>
        <taxon>Chaetothyriomycetidae</taxon>
        <taxon>Chaetothyriales</taxon>
        <taxon>Herpotrichiellaceae</taxon>
        <taxon>Exophiala</taxon>
    </lineage>
</organism>
<keyword evidence="2" id="KW-0285">Flavoprotein</keyword>
<dbReference type="InterPro" id="IPR036188">
    <property type="entry name" value="FAD/NAD-bd_sf"/>
</dbReference>
<name>A0A072PK83_9EURO</name>
<keyword evidence="3" id="KW-0274">FAD</keyword>
<proteinExistence type="inferred from homology"/>
<evidence type="ECO:0000256" key="5">
    <source>
        <dbReference type="ARBA" id="ARBA00023033"/>
    </source>
</evidence>
<dbReference type="GO" id="GO:0071949">
    <property type="term" value="F:FAD binding"/>
    <property type="evidence" value="ECO:0007669"/>
    <property type="project" value="InterPro"/>
</dbReference>
<evidence type="ECO:0000256" key="4">
    <source>
        <dbReference type="ARBA" id="ARBA00023002"/>
    </source>
</evidence>
<dbReference type="PRINTS" id="PR00420">
    <property type="entry name" value="RNGMNOXGNASE"/>
</dbReference>
<dbReference type="Pfam" id="PF01494">
    <property type="entry name" value="FAD_binding_3"/>
    <property type="match status" value="1"/>
</dbReference>
<dbReference type="InterPro" id="IPR002938">
    <property type="entry name" value="FAD-bd"/>
</dbReference>
<dbReference type="PANTHER" id="PTHR13789:SF309">
    <property type="entry name" value="PUTATIVE (AFU_ORTHOLOGUE AFUA_6G14510)-RELATED"/>
    <property type="match status" value="1"/>
</dbReference>
<protein>
    <recommendedName>
        <fullName evidence="6">FAD-binding domain-containing protein</fullName>
    </recommendedName>
</protein>
<evidence type="ECO:0000256" key="1">
    <source>
        <dbReference type="ARBA" id="ARBA00007992"/>
    </source>
</evidence>
<evidence type="ECO:0000313" key="7">
    <source>
        <dbReference type="EMBL" id="KEF55930.1"/>
    </source>
</evidence>
<evidence type="ECO:0000259" key="6">
    <source>
        <dbReference type="Pfam" id="PF01494"/>
    </source>
</evidence>
<gene>
    <name evidence="7" type="ORF">A1O9_07510</name>
</gene>
<comment type="caution">
    <text evidence="7">The sequence shown here is derived from an EMBL/GenBank/DDBJ whole genome shotgun (WGS) entry which is preliminary data.</text>
</comment>
<dbReference type="Gene3D" id="3.50.50.60">
    <property type="entry name" value="FAD/NAD(P)-binding domain"/>
    <property type="match status" value="1"/>
</dbReference>
<dbReference type="EMBL" id="AMGV01000006">
    <property type="protein sequence ID" value="KEF55930.1"/>
    <property type="molecule type" value="Genomic_DNA"/>
</dbReference>
<sequence>MPKIKVLIIGCGVAGPVLAHFLKRKGYVPIVFEKVSKLGDAGASLMLMPNGLKVLGLVGILDDIRRDSIDLEALIDTTSSGEVLGMSDIPTTFEQKYGTPGLGVKRTELNLKLKGMVQDLGVDVREGWELEGIDETEESVTAHFRGRESVTGSFLIGCDGIKAASRSVLLAKRALQEGLPEFTGLTQTAGLSPTPPALQSLPALRNWYGSGVHVISYPVSSTITSWAVTLPEGSGQEAAWGLCSAAEIEERKRTLVEHVNSWTDEVPAQLIRGATRIIKFGIYDREEMAPEQWYSQRCVLVGDAAHPTSPHLGQGANQALEDCFILSHALPYLDASDSAEYARGLSKLGAAALTATFEEYAQKRQPRTAALVKGARSQGQQRVVTTGPEDCRNRDERVRAAWADSEAVRIKYDTLLSGPFQHPLQ</sequence>
<dbReference type="AlphaFoldDB" id="A0A072PK83"/>
<dbReference type="OrthoDB" id="10029326at2759"/>
<keyword evidence="4" id="KW-0560">Oxidoreductase</keyword>
<dbReference type="HOGENOM" id="CLU_009665_19_5_1"/>
<accession>A0A072PK83</accession>
<dbReference type="Proteomes" id="UP000027920">
    <property type="component" value="Unassembled WGS sequence"/>
</dbReference>
<dbReference type="RefSeq" id="XP_013258520.1">
    <property type="nucleotide sequence ID" value="XM_013403066.1"/>
</dbReference>
<dbReference type="InterPro" id="IPR050493">
    <property type="entry name" value="FAD-dep_Monooxygenase_BioMet"/>
</dbReference>
<dbReference type="GeneID" id="25282424"/>
<dbReference type="GO" id="GO:0004497">
    <property type="term" value="F:monooxygenase activity"/>
    <property type="evidence" value="ECO:0007669"/>
    <property type="project" value="UniProtKB-KW"/>
</dbReference>